<dbReference type="GO" id="GO:0005886">
    <property type="term" value="C:plasma membrane"/>
    <property type="evidence" value="ECO:0007669"/>
    <property type="project" value="UniProtKB-SubCell"/>
</dbReference>
<sequence>MTIFGSVALNETFVEAAMLAAMRITAFLVIAPPFSFSGIPLRIKGMLAIALSILVAPTAAQGLPAAMDGGAFVVSLISQLVIGALLGFMVFVVFSAIQSAGSLIDLFAGFQMSQAFDPLMKVNGAQMTRLMQMVALGLLFVSGGAELVLGGLFRTFHALPVTGFLSQDAGERLLPGVAQMFVAAVQIAGPIVVVLFLADVGLGVLTRVAPALNAFSLGFVLKILITLLAGGTIFIALPRIVEALLEDALRAMASVS</sequence>
<feature type="transmembrane region" description="Helical" evidence="7">
    <location>
        <begin position="219"/>
        <end position="241"/>
    </location>
</feature>
<keyword evidence="4 7" id="KW-0812">Transmembrane</keyword>
<feature type="transmembrane region" description="Helical" evidence="7">
    <location>
        <begin position="130"/>
        <end position="153"/>
    </location>
</feature>
<comment type="caution">
    <text evidence="8">The sequence shown here is derived from an EMBL/GenBank/DDBJ whole genome shotgun (WGS) entry which is preliminary data.</text>
</comment>
<gene>
    <name evidence="8" type="ORF">CLV52_0641</name>
</gene>
<keyword evidence="5 7" id="KW-1133">Transmembrane helix</keyword>
<keyword evidence="8" id="KW-0282">Flagellum</keyword>
<keyword evidence="3" id="KW-1003">Cell membrane</keyword>
<reference evidence="8 9" key="1">
    <citation type="submission" date="2019-03" db="EMBL/GenBank/DDBJ databases">
        <title>Genomic Encyclopedia of Archaeal and Bacterial Type Strains, Phase II (KMG-II): from individual species to whole genera.</title>
        <authorList>
            <person name="Goeker M."/>
        </authorList>
    </citation>
    <scope>NUCLEOTIDE SEQUENCE [LARGE SCALE GENOMIC DNA]</scope>
    <source>
        <strain evidence="8 9">DSM 24782</strain>
    </source>
</reference>
<dbReference type="Pfam" id="PF01311">
    <property type="entry name" value="Bac_export_1"/>
    <property type="match status" value="1"/>
</dbReference>
<proteinExistence type="inferred from homology"/>
<evidence type="ECO:0000313" key="9">
    <source>
        <dbReference type="Proteomes" id="UP000295344"/>
    </source>
</evidence>
<evidence type="ECO:0000256" key="3">
    <source>
        <dbReference type="ARBA" id="ARBA00022475"/>
    </source>
</evidence>
<dbReference type="AlphaFoldDB" id="A0A4R7FQX0"/>
<organism evidence="8 9">
    <name type="scientific">Amnibacterium kyonggiense</name>
    <dbReference type="NCBI Taxonomy" id="595671"/>
    <lineage>
        <taxon>Bacteria</taxon>
        <taxon>Bacillati</taxon>
        <taxon>Actinomycetota</taxon>
        <taxon>Actinomycetes</taxon>
        <taxon>Micrococcales</taxon>
        <taxon>Microbacteriaceae</taxon>
        <taxon>Amnibacterium</taxon>
    </lineage>
</organism>
<protein>
    <submittedName>
        <fullName evidence="8">Flagellar biosynthetic protein FliR</fullName>
    </submittedName>
</protein>
<feature type="transmembrane region" description="Helical" evidence="7">
    <location>
        <begin position="72"/>
        <end position="97"/>
    </location>
</feature>
<keyword evidence="8" id="KW-0966">Cell projection</keyword>
<dbReference type="Proteomes" id="UP000295344">
    <property type="component" value="Unassembled WGS sequence"/>
</dbReference>
<feature type="transmembrane region" description="Helical" evidence="7">
    <location>
        <begin position="46"/>
        <end position="66"/>
    </location>
</feature>
<dbReference type="EMBL" id="SOAM01000001">
    <property type="protein sequence ID" value="TDS80088.1"/>
    <property type="molecule type" value="Genomic_DNA"/>
</dbReference>
<dbReference type="PANTHER" id="PTHR30065:SF1">
    <property type="entry name" value="SURFACE PRESENTATION OF ANTIGENS PROTEIN SPAR"/>
    <property type="match status" value="1"/>
</dbReference>
<accession>A0A4R7FQX0</accession>
<comment type="subcellular location">
    <subcellularLocation>
        <location evidence="1">Cell membrane</location>
        <topology evidence="1">Multi-pass membrane protein</topology>
    </subcellularLocation>
</comment>
<keyword evidence="6 7" id="KW-0472">Membrane</keyword>
<evidence type="ECO:0000256" key="7">
    <source>
        <dbReference type="SAM" id="Phobius"/>
    </source>
</evidence>
<evidence type="ECO:0000256" key="5">
    <source>
        <dbReference type="ARBA" id="ARBA00022989"/>
    </source>
</evidence>
<keyword evidence="9" id="KW-1185">Reference proteome</keyword>
<dbReference type="InterPro" id="IPR002010">
    <property type="entry name" value="T3SS_IM_R"/>
</dbReference>
<evidence type="ECO:0000256" key="1">
    <source>
        <dbReference type="ARBA" id="ARBA00004651"/>
    </source>
</evidence>
<comment type="similarity">
    <text evidence="2">Belongs to the FliR/MopE/SpaR family.</text>
</comment>
<keyword evidence="8" id="KW-0969">Cilium</keyword>
<evidence type="ECO:0000256" key="4">
    <source>
        <dbReference type="ARBA" id="ARBA00022692"/>
    </source>
</evidence>
<name>A0A4R7FQX0_9MICO</name>
<evidence type="ECO:0000313" key="8">
    <source>
        <dbReference type="EMBL" id="TDS80088.1"/>
    </source>
</evidence>
<dbReference type="PRINTS" id="PR00953">
    <property type="entry name" value="TYPE3IMRPROT"/>
</dbReference>
<feature type="transmembrane region" description="Helical" evidence="7">
    <location>
        <begin position="12"/>
        <end position="34"/>
    </location>
</feature>
<evidence type="ECO:0000256" key="6">
    <source>
        <dbReference type="ARBA" id="ARBA00023136"/>
    </source>
</evidence>
<feature type="transmembrane region" description="Helical" evidence="7">
    <location>
        <begin position="173"/>
        <end position="198"/>
    </location>
</feature>
<dbReference type="PANTHER" id="PTHR30065">
    <property type="entry name" value="FLAGELLAR BIOSYNTHETIC PROTEIN FLIR"/>
    <property type="match status" value="1"/>
</dbReference>
<evidence type="ECO:0000256" key="2">
    <source>
        <dbReference type="ARBA" id="ARBA00009772"/>
    </source>
</evidence>
<dbReference type="GO" id="GO:0006605">
    <property type="term" value="P:protein targeting"/>
    <property type="evidence" value="ECO:0007669"/>
    <property type="project" value="InterPro"/>
</dbReference>
<dbReference type="RefSeq" id="WP_342773132.1">
    <property type="nucleotide sequence ID" value="NZ_BAAARP010000001.1"/>
</dbReference>